<keyword evidence="3" id="KW-1185">Reference proteome</keyword>
<sequence length="353" mass="40404">MNENDRLFRLMERFMASGPVDALFSSPSNLPTSQRTSSQLTPNRSSLAFKRQKTAHRARSHIWTADQVLDLLKYLEDFKHAGHQAGSGAFTIFDYRDAAQALAEKYDVEMTEGKIKNKFNHLKSQWDDWHRHLAHVDGWQVAPGEAPHTSNDIEDAHYKDNPQCRPFRRQKPRFLEELRRILGDREIPPAPAPIDCDPLSPDAGESEVEAEPESEPELEVTHTHTHMNNGARQIYASDTANIPPANTSDYRALKDTVAEQARAIKQLTEVIRELAKMQRQTHISTVPPFVRVMERFKLMPLFRALEWRARKVVIGVVRDDADVLDTLDDAALQSWLEEILRDHRIALPRVASR</sequence>
<feature type="region of interest" description="Disordered" evidence="2">
    <location>
        <begin position="186"/>
        <end position="211"/>
    </location>
</feature>
<gene>
    <name evidence="4" type="ORF">K489DRAFT_408544</name>
</gene>
<keyword evidence="1" id="KW-0175">Coiled coil</keyword>
<feature type="coiled-coil region" evidence="1">
    <location>
        <begin position="250"/>
        <end position="280"/>
    </location>
</feature>
<proteinExistence type="predicted"/>
<dbReference type="Proteomes" id="UP000504637">
    <property type="component" value="Unplaced"/>
</dbReference>
<dbReference type="AlphaFoldDB" id="A0A6J3M7U4"/>
<reference evidence="4" key="2">
    <citation type="submission" date="2020-04" db="EMBL/GenBank/DDBJ databases">
        <authorList>
            <consortium name="NCBI Genome Project"/>
        </authorList>
    </citation>
    <scope>NUCLEOTIDE SEQUENCE</scope>
    <source>
        <strain evidence="4">CBS 342.82</strain>
    </source>
</reference>
<accession>A0A6J3M7U4</accession>
<name>A0A6J3M7U4_9PEZI</name>
<evidence type="ECO:0000256" key="1">
    <source>
        <dbReference type="SAM" id="Coils"/>
    </source>
</evidence>
<protein>
    <recommendedName>
        <fullName evidence="5">Myb/SANT-like domain-containing protein</fullName>
    </recommendedName>
</protein>
<feature type="region of interest" description="Disordered" evidence="2">
    <location>
        <begin position="25"/>
        <end position="44"/>
    </location>
</feature>
<dbReference type="RefSeq" id="XP_033461152.1">
    <property type="nucleotide sequence ID" value="XM_033607487.1"/>
</dbReference>
<organism evidence="4">
    <name type="scientific">Dissoconium aciculare CBS 342.82</name>
    <dbReference type="NCBI Taxonomy" id="1314786"/>
    <lineage>
        <taxon>Eukaryota</taxon>
        <taxon>Fungi</taxon>
        <taxon>Dikarya</taxon>
        <taxon>Ascomycota</taxon>
        <taxon>Pezizomycotina</taxon>
        <taxon>Dothideomycetes</taxon>
        <taxon>Dothideomycetidae</taxon>
        <taxon>Mycosphaerellales</taxon>
        <taxon>Dissoconiaceae</taxon>
        <taxon>Dissoconium</taxon>
    </lineage>
</organism>
<reference evidence="4" key="3">
    <citation type="submission" date="2025-08" db="UniProtKB">
        <authorList>
            <consortium name="RefSeq"/>
        </authorList>
    </citation>
    <scope>IDENTIFICATION</scope>
    <source>
        <strain evidence="4">CBS 342.82</strain>
    </source>
</reference>
<reference evidence="4" key="1">
    <citation type="submission" date="2020-01" db="EMBL/GenBank/DDBJ databases">
        <authorList>
            <consortium name="DOE Joint Genome Institute"/>
            <person name="Haridas S."/>
            <person name="Albert R."/>
            <person name="Binder M."/>
            <person name="Bloem J."/>
            <person name="Labutti K."/>
            <person name="Salamov A."/>
            <person name="Andreopoulos B."/>
            <person name="Baker S.E."/>
            <person name="Barry K."/>
            <person name="Bills G."/>
            <person name="Bluhm B.H."/>
            <person name="Cannon C."/>
            <person name="Castanera R."/>
            <person name="Culley D.E."/>
            <person name="Daum C."/>
            <person name="Ezra D."/>
            <person name="Gonzalez J.B."/>
            <person name="Henrissat B."/>
            <person name="Kuo A."/>
            <person name="Liang C."/>
            <person name="Lipzen A."/>
            <person name="Lutzoni F."/>
            <person name="Magnuson J."/>
            <person name="Mondo S."/>
            <person name="Nolan M."/>
            <person name="Ohm R."/>
            <person name="Pangilinan J."/>
            <person name="Park H.-J."/>
            <person name="Ramirez L."/>
            <person name="Alfaro M."/>
            <person name="Sun H."/>
            <person name="Tritt A."/>
            <person name="Yoshinaga Y."/>
            <person name="Zwiers L.-H."/>
            <person name="Turgeon B.G."/>
            <person name="Goodwin S.B."/>
            <person name="Spatafora J.W."/>
            <person name="Crous P.W."/>
            <person name="Grigoriev I.V."/>
        </authorList>
    </citation>
    <scope>NUCLEOTIDE SEQUENCE</scope>
    <source>
        <strain evidence="4">CBS 342.82</strain>
    </source>
</reference>
<dbReference type="GeneID" id="54365287"/>
<evidence type="ECO:0000313" key="3">
    <source>
        <dbReference type="Proteomes" id="UP000504637"/>
    </source>
</evidence>
<evidence type="ECO:0000256" key="2">
    <source>
        <dbReference type="SAM" id="MobiDB-lite"/>
    </source>
</evidence>
<evidence type="ECO:0000313" key="4">
    <source>
        <dbReference type="RefSeq" id="XP_033461152.1"/>
    </source>
</evidence>
<evidence type="ECO:0008006" key="5">
    <source>
        <dbReference type="Google" id="ProtNLM"/>
    </source>
</evidence>